<dbReference type="InterPro" id="IPR029058">
    <property type="entry name" value="AB_hydrolase_fold"/>
</dbReference>
<evidence type="ECO:0000256" key="3">
    <source>
        <dbReference type="SAM" id="SignalP"/>
    </source>
</evidence>
<dbReference type="SUPFAM" id="SSF53474">
    <property type="entry name" value="alpha/beta-Hydrolases"/>
    <property type="match status" value="1"/>
</dbReference>
<dbReference type="EMBL" id="CP108341">
    <property type="protein sequence ID" value="WTW32007.1"/>
    <property type="molecule type" value="Genomic_DNA"/>
</dbReference>
<evidence type="ECO:0000313" key="5">
    <source>
        <dbReference type="Proteomes" id="UP001621512"/>
    </source>
</evidence>
<keyword evidence="3" id="KW-0732">Signal</keyword>
<keyword evidence="1 4" id="KW-0378">Hydrolase</keyword>
<dbReference type="Proteomes" id="UP001621512">
    <property type="component" value="Chromosome"/>
</dbReference>
<dbReference type="GO" id="GO:0016787">
    <property type="term" value="F:hydrolase activity"/>
    <property type="evidence" value="ECO:0007669"/>
    <property type="project" value="UniProtKB-KW"/>
</dbReference>
<sequence>MPARTARFVPLLFAVSLAASALPASTARAVPDSTLPSFVGSVTSRSYDGDEDDLLTAGLGFSGLRRATPPAVADPGRPTPAELRRWAVWAAAGLSGSDAGGLGRLYGPNIGADGRPVPGDGRIAGTEYTVTAGTGARGVTFVVQVPADLDRARPCVVAAPATGLANVYNAVGGAGAWGLHHRCAVALTDKGMGPGFHDLRSDTVMATDGTVGSRARTGPGAAFDSGLDDTARRRYDARHPYRVAFKQAHSRQNPQAGWGRDVLRSVELALALLNRDWRKGAPVAGYTPATTTVITAGVSNGGGAAVAAGEEDRSGLIDAVVASEPQLNLAPLRGLAVEQGGQRVTSAGLPLVRYASLASLLQPCAVLAEPSAPGYTSFDPEAARRRCSDLVGDDPRLIPRRDAARAGLRGLPVLARKALVRAGFQARSGYLQASHYDPQTPISYEMGFARASVTDALCDYSWAATDASGRPAPYTRSQLAAAFATSGGRAPSPGTLIDDGSLGGPVADRRSIGPDGALDYNLDGELCAYRLAFPDRAETSEERMWARRVAQGLDATRRDGNLHGKPALVVHGRDDTRVPVNHSSRPYLGLNSRTEHGRSSLSYIEVTHAHHSDSTAPGYDNRYVPLGYYFQQALDLMWARLTEDRPLPPSQVVRTVPRGGEPGHAPALTRAHVPPIAPSPAPGDRISVRSDTVQVPG</sequence>
<dbReference type="InterPro" id="IPR016582">
    <property type="entry name" value="OHBut_olig_hydro_put"/>
</dbReference>
<evidence type="ECO:0000256" key="2">
    <source>
        <dbReference type="SAM" id="MobiDB-lite"/>
    </source>
</evidence>
<keyword evidence="5" id="KW-1185">Reference proteome</keyword>
<feature type="chain" id="PRO_5046567190" evidence="3">
    <location>
        <begin position="30"/>
        <end position="697"/>
    </location>
</feature>
<accession>A0ABZ1MY08</accession>
<protein>
    <submittedName>
        <fullName evidence="4">D-(-)-3-hydroxybutyrate oligomer hydrolase</fullName>
    </submittedName>
</protein>
<organism evidence="4 5">
    <name type="scientific">Streptomyces purpurascens</name>
    <dbReference type="NCBI Taxonomy" id="1924"/>
    <lineage>
        <taxon>Bacteria</taxon>
        <taxon>Bacillati</taxon>
        <taxon>Actinomycetota</taxon>
        <taxon>Actinomycetes</taxon>
        <taxon>Kitasatosporales</taxon>
        <taxon>Streptomycetaceae</taxon>
        <taxon>Streptomyces</taxon>
    </lineage>
</organism>
<feature type="region of interest" description="Disordered" evidence="2">
    <location>
        <begin position="657"/>
        <end position="697"/>
    </location>
</feature>
<dbReference type="RefSeq" id="WP_405508991.1">
    <property type="nucleotide sequence ID" value="NZ_CP108341.1"/>
</dbReference>
<evidence type="ECO:0000256" key="1">
    <source>
        <dbReference type="ARBA" id="ARBA00022801"/>
    </source>
</evidence>
<name>A0ABZ1MY08_STREF</name>
<reference evidence="4 5" key="1">
    <citation type="submission" date="2022-10" db="EMBL/GenBank/DDBJ databases">
        <title>The complete genomes of actinobacterial strains from the NBC collection.</title>
        <authorList>
            <person name="Joergensen T.S."/>
            <person name="Alvarez Arevalo M."/>
            <person name="Sterndorff E.B."/>
            <person name="Faurdal D."/>
            <person name="Vuksanovic O."/>
            <person name="Mourched A.-S."/>
            <person name="Charusanti P."/>
            <person name="Shaw S."/>
            <person name="Blin K."/>
            <person name="Weber T."/>
        </authorList>
    </citation>
    <scope>NUCLEOTIDE SEQUENCE [LARGE SCALE GENOMIC DNA]</scope>
    <source>
        <strain evidence="4 5">NBC_00017</strain>
    </source>
</reference>
<dbReference type="Pfam" id="PF10605">
    <property type="entry name" value="3HBOH"/>
    <property type="match status" value="1"/>
</dbReference>
<gene>
    <name evidence="4" type="ORF">OHU35_40620</name>
</gene>
<proteinExistence type="predicted"/>
<evidence type="ECO:0000313" key="4">
    <source>
        <dbReference type="EMBL" id="WTW32007.1"/>
    </source>
</evidence>
<feature type="signal peptide" evidence="3">
    <location>
        <begin position="1"/>
        <end position="29"/>
    </location>
</feature>